<dbReference type="EMBL" id="CM047941">
    <property type="protein sequence ID" value="KAI9902807.1"/>
    <property type="molecule type" value="Genomic_DNA"/>
</dbReference>
<dbReference type="Proteomes" id="UP001163324">
    <property type="component" value="Chromosome 2"/>
</dbReference>
<evidence type="ECO:0000313" key="2">
    <source>
        <dbReference type="Proteomes" id="UP001163324"/>
    </source>
</evidence>
<name>A0ACC0V8S6_9HYPO</name>
<sequence length="801" mass="88706">MDDVEDLVVTPFRDIVEKGKTAIGNAGENEAMIKAATALVKEGERALRRIEPLCKKHVDDYGSNFIISIKENDDIAGYRTELTDLLWEFDDYTDPESFEVDKFLELQSLSRKAAPRIYDILMRMKLEAPVKDDQSIRGSFASLPTPTSPPMFTTTILGPPPPPPQKDLRYLDETASQFSQLMSTTSSSHGDHPSPIEPPPRPPSVNPWDVNSRPAGQDDRSPEQIEEDRKAALAESPILPHSPLSADYKPHYSAIAPPPVSSNGGLKNESPVVPRSLEERPLSIASTSSTHTFGGFPRGRQATIASTMSTGTIPEDATSSGQPSSPKAVSPKTMPPDAGSPARSQRSRGMSFGFSGDEQDFREASARPGFDSRMSYASYSSHGTSRQSFSTLGGFSPASIPAVPHCSGIEVVAPPTILEAEDGLIPVEMEEEKKKEPEPLRSEVHVAPEDCAIGVDSSFHQAKGFCEGAKEVIRGDIGVKKTKKPVGFTSAATVARCVGCLYELDFGEIEADVNRKDKGNFTRNGINFRVRFLQKSHIATKRVDDVQYACVFCVQQGHTLDPSDATVFFSQKTLFEHLARHPRPLPEVQGIVTVQGEEMPQALRNDYDIHFRKPPQRHTVKERAAEISHLPTAVARESARRLYGQRLLYDRTPALELAQGAKVTGITWPSQYQGEWAFGWHDGSWASVPSDLLRLDPPPKKQLKYDGMSMVKAKSRWKFAQKDKDKESKGEWLKFDKNEAITNIAWSYHEHWCWTGTNSKGKTGMFPSAFIDMDSVQLPTSSGFNRANSVFEEKNRSIWRR</sequence>
<keyword evidence="2" id="KW-1185">Reference proteome</keyword>
<accession>A0ACC0V8S6</accession>
<organism evidence="1 2">
    <name type="scientific">Trichothecium roseum</name>
    <dbReference type="NCBI Taxonomy" id="47278"/>
    <lineage>
        <taxon>Eukaryota</taxon>
        <taxon>Fungi</taxon>
        <taxon>Dikarya</taxon>
        <taxon>Ascomycota</taxon>
        <taxon>Pezizomycotina</taxon>
        <taxon>Sordariomycetes</taxon>
        <taxon>Hypocreomycetidae</taxon>
        <taxon>Hypocreales</taxon>
        <taxon>Hypocreales incertae sedis</taxon>
        <taxon>Trichothecium</taxon>
    </lineage>
</organism>
<protein>
    <submittedName>
        <fullName evidence="1">Uncharacterized protein</fullName>
    </submittedName>
</protein>
<gene>
    <name evidence="1" type="ORF">N3K66_002159</name>
</gene>
<reference evidence="1" key="1">
    <citation type="submission" date="2022-10" db="EMBL/GenBank/DDBJ databases">
        <title>Complete Genome of Trichothecium roseum strain YXFP-22015, a Plant Pathogen Isolated from Citrus.</title>
        <authorList>
            <person name="Wang Y."/>
            <person name="Zhu L."/>
        </authorList>
    </citation>
    <scope>NUCLEOTIDE SEQUENCE</scope>
    <source>
        <strain evidence="1">YXFP-22015</strain>
    </source>
</reference>
<evidence type="ECO:0000313" key="1">
    <source>
        <dbReference type="EMBL" id="KAI9902807.1"/>
    </source>
</evidence>
<proteinExistence type="predicted"/>
<comment type="caution">
    <text evidence="1">The sequence shown here is derived from an EMBL/GenBank/DDBJ whole genome shotgun (WGS) entry which is preliminary data.</text>
</comment>